<evidence type="ECO:0008006" key="4">
    <source>
        <dbReference type="Google" id="ProtNLM"/>
    </source>
</evidence>
<sequence>MCDQMNISSMLNPPHEYTPQIPRALSSVTQVHVTEAPISAGHTSSESAESQSAGVQMDWQSDPITIEAGWSFHHHLTPAYQRPLLPLPEPPTIESSDIGPLQEPQWSIASSIPGVANIPVDSKSATKKRQESRNNNAKSSQRSRDRRRDKERAEAAIKKAKEMKQELDEERERRRQADERVRQTEAENERLRRQVEDLQKKK</sequence>
<dbReference type="EMBL" id="SRQM01000092">
    <property type="protein sequence ID" value="KAG6118851.1"/>
    <property type="molecule type" value="Genomic_DNA"/>
</dbReference>
<evidence type="ECO:0000256" key="1">
    <source>
        <dbReference type="SAM" id="MobiDB-lite"/>
    </source>
</evidence>
<dbReference type="Proteomes" id="UP000732380">
    <property type="component" value="Unassembled WGS sequence"/>
</dbReference>
<feature type="region of interest" description="Disordered" evidence="1">
    <location>
        <begin position="112"/>
        <end position="202"/>
    </location>
</feature>
<keyword evidence="3" id="KW-1185">Reference proteome</keyword>
<gene>
    <name evidence="2" type="ORF">E4U13_008226</name>
</gene>
<protein>
    <recommendedName>
        <fullName evidence="4">BZIP domain-containing protein</fullName>
    </recommendedName>
</protein>
<reference evidence="2 3" key="1">
    <citation type="journal article" date="2020" name="bioRxiv">
        <title>Whole genome comparisons of ergot fungi reveals the divergence and evolution of species within the genus Claviceps are the result of varying mechanisms driving genome evolution and host range expansion.</title>
        <authorList>
            <person name="Wyka S.A."/>
            <person name="Mondo S.J."/>
            <person name="Liu M."/>
            <person name="Dettman J."/>
            <person name="Nalam V."/>
            <person name="Broders K.D."/>
        </authorList>
    </citation>
    <scope>NUCLEOTIDE SEQUENCE [LARGE SCALE GENOMIC DNA]</scope>
    <source>
        <strain evidence="2 3">LM576</strain>
    </source>
</reference>
<name>A0A9P7TWA7_9HYPO</name>
<dbReference type="AlphaFoldDB" id="A0A9P7TWA7"/>
<comment type="caution">
    <text evidence="2">The sequence shown here is derived from an EMBL/GenBank/DDBJ whole genome shotgun (WGS) entry which is preliminary data.</text>
</comment>
<evidence type="ECO:0000313" key="2">
    <source>
        <dbReference type="EMBL" id="KAG6118851.1"/>
    </source>
</evidence>
<evidence type="ECO:0000313" key="3">
    <source>
        <dbReference type="Proteomes" id="UP000732380"/>
    </source>
</evidence>
<feature type="compositionally biased region" description="Basic and acidic residues" evidence="1">
    <location>
        <begin position="142"/>
        <end position="202"/>
    </location>
</feature>
<organism evidence="2 3">
    <name type="scientific">Claviceps humidiphila</name>
    <dbReference type="NCBI Taxonomy" id="1294629"/>
    <lineage>
        <taxon>Eukaryota</taxon>
        <taxon>Fungi</taxon>
        <taxon>Dikarya</taxon>
        <taxon>Ascomycota</taxon>
        <taxon>Pezizomycotina</taxon>
        <taxon>Sordariomycetes</taxon>
        <taxon>Hypocreomycetidae</taxon>
        <taxon>Hypocreales</taxon>
        <taxon>Clavicipitaceae</taxon>
        <taxon>Claviceps</taxon>
    </lineage>
</organism>
<proteinExistence type="predicted"/>
<accession>A0A9P7TWA7</accession>